<keyword evidence="12 13" id="KW-0472">Membrane</keyword>
<dbReference type="Gene3D" id="1.10.630.10">
    <property type="entry name" value="Cytochrome P450"/>
    <property type="match status" value="1"/>
</dbReference>
<dbReference type="Pfam" id="PF00067">
    <property type="entry name" value="p450"/>
    <property type="match status" value="2"/>
</dbReference>
<evidence type="ECO:0000256" key="9">
    <source>
        <dbReference type="ARBA" id="ARBA00023002"/>
    </source>
</evidence>
<evidence type="ECO:0000256" key="7">
    <source>
        <dbReference type="ARBA" id="ARBA00022824"/>
    </source>
</evidence>
<feature type="transmembrane region" description="Helical" evidence="13">
    <location>
        <begin position="363"/>
        <end position="386"/>
    </location>
</feature>
<evidence type="ECO:0000256" key="10">
    <source>
        <dbReference type="ARBA" id="ARBA00023004"/>
    </source>
</evidence>
<keyword evidence="11" id="KW-0503">Monooxygenase</keyword>
<evidence type="ECO:0000256" key="2">
    <source>
        <dbReference type="ARBA" id="ARBA00004524"/>
    </source>
</evidence>
<evidence type="ECO:0000256" key="13">
    <source>
        <dbReference type="SAM" id="Phobius"/>
    </source>
</evidence>
<keyword evidence="8" id="KW-0492">Microsome</keyword>
<comment type="subcellular location">
    <subcellularLocation>
        <location evidence="3">Endoplasmic reticulum membrane</location>
    </subcellularLocation>
    <subcellularLocation>
        <location evidence="2">Microsome membrane</location>
    </subcellularLocation>
</comment>
<evidence type="ECO:0000256" key="8">
    <source>
        <dbReference type="ARBA" id="ARBA00022848"/>
    </source>
</evidence>
<dbReference type="PANTHER" id="PTHR24302:SF15">
    <property type="entry name" value="FATTY-ACID PEROXYGENASE"/>
    <property type="match status" value="1"/>
</dbReference>
<evidence type="ECO:0000256" key="6">
    <source>
        <dbReference type="ARBA" id="ARBA00022723"/>
    </source>
</evidence>
<dbReference type="InterPro" id="IPR001128">
    <property type="entry name" value="Cyt_P450"/>
</dbReference>
<evidence type="ECO:0000313" key="15">
    <source>
        <dbReference type="RefSeq" id="XP_013790934.2"/>
    </source>
</evidence>
<gene>
    <name evidence="15" type="primary">LOC106474790</name>
</gene>
<organism evidence="14 15">
    <name type="scientific">Limulus polyphemus</name>
    <name type="common">Atlantic horseshoe crab</name>
    <dbReference type="NCBI Taxonomy" id="6850"/>
    <lineage>
        <taxon>Eukaryota</taxon>
        <taxon>Metazoa</taxon>
        <taxon>Ecdysozoa</taxon>
        <taxon>Arthropoda</taxon>
        <taxon>Chelicerata</taxon>
        <taxon>Merostomata</taxon>
        <taxon>Xiphosura</taxon>
        <taxon>Limulidae</taxon>
        <taxon>Limulus</taxon>
    </lineage>
</organism>
<keyword evidence="10" id="KW-0408">Iron</keyword>
<evidence type="ECO:0000256" key="12">
    <source>
        <dbReference type="ARBA" id="ARBA00023136"/>
    </source>
</evidence>
<dbReference type="InterPro" id="IPR050705">
    <property type="entry name" value="Cytochrome_P450_3A"/>
</dbReference>
<dbReference type="GeneID" id="106474790"/>
<dbReference type="PANTHER" id="PTHR24302">
    <property type="entry name" value="CYTOCHROME P450 FAMILY 3"/>
    <property type="match status" value="1"/>
</dbReference>
<proteinExistence type="inferred from homology"/>
<dbReference type="RefSeq" id="XP_013790934.2">
    <property type="nucleotide sequence ID" value="XM_013935480.2"/>
</dbReference>
<comment type="similarity">
    <text evidence="4">Belongs to the cytochrome P450 family.</text>
</comment>
<evidence type="ECO:0000256" key="5">
    <source>
        <dbReference type="ARBA" id="ARBA00022617"/>
    </source>
</evidence>
<dbReference type="InterPro" id="IPR002402">
    <property type="entry name" value="Cyt_P450_E_grp-II"/>
</dbReference>
<protein>
    <submittedName>
        <fullName evidence="15">Cytochrome P450 3A8-like</fullName>
    </submittedName>
</protein>
<dbReference type="InterPro" id="IPR008072">
    <property type="entry name" value="Cyt_P450_E_CYP3A"/>
</dbReference>
<keyword evidence="13" id="KW-1133">Transmembrane helix</keyword>
<keyword evidence="13" id="KW-0812">Transmembrane</keyword>
<keyword evidence="7" id="KW-0256">Endoplasmic reticulum</keyword>
<keyword evidence="6" id="KW-0479">Metal-binding</keyword>
<dbReference type="InterPro" id="IPR036396">
    <property type="entry name" value="Cyt_P450_sf"/>
</dbReference>
<dbReference type="PRINTS" id="PR00464">
    <property type="entry name" value="EP450II"/>
</dbReference>
<dbReference type="Proteomes" id="UP000694941">
    <property type="component" value="Unplaced"/>
</dbReference>
<evidence type="ECO:0000256" key="11">
    <source>
        <dbReference type="ARBA" id="ARBA00023033"/>
    </source>
</evidence>
<accession>A0ABM1BY75</accession>
<evidence type="ECO:0000313" key="14">
    <source>
        <dbReference type="Proteomes" id="UP000694941"/>
    </source>
</evidence>
<evidence type="ECO:0000256" key="4">
    <source>
        <dbReference type="ARBA" id="ARBA00010617"/>
    </source>
</evidence>
<keyword evidence="9" id="KW-0560">Oxidoreductase</keyword>
<dbReference type="PRINTS" id="PR01689">
    <property type="entry name" value="EP450IICYP3A"/>
</dbReference>
<name>A0ABM1BY75_LIMPO</name>
<reference evidence="15" key="1">
    <citation type="submission" date="2025-08" db="UniProtKB">
        <authorList>
            <consortium name="RefSeq"/>
        </authorList>
    </citation>
    <scope>IDENTIFICATION</scope>
    <source>
        <tissue evidence="15">Muscle</tissue>
    </source>
</reference>
<dbReference type="SUPFAM" id="SSF48264">
    <property type="entry name" value="Cytochrome P450"/>
    <property type="match status" value="1"/>
</dbReference>
<sequence>MVKDFHAFSDRRDIKFGDSVLDKMLTILKGEEWKQIRSIISPTFSGSKMKKMSYLVQDTIKSLIQNLENAADKKEVIDCKKYFGAFTMDTIVTCAFGTRVDSHKHPDNPFVKYARQLFNANMKPWQLLVLIFPKLASVIGLNFISREITDFFRNTTNQIIEFRRKNNEKRNDFLQIMLDAKESPQDADEQNDEINSIGSAHGHEDEVGLHEWKPIKQKILTHEDILANSILFFLVGYDTTANALTYAAYSLARNPECQEKLIQEIDAVWEKHGGIDYETVGKMTYLDCVLSETLRLFSIAVVAERRASKDHQLGETGITIPKGMIIHIPIYAIHHDPEYYPNPNAFEPERYVQFQFLFFNSFVLVYCCSILTLLNAVYCYYCFIFFGAR</sequence>
<evidence type="ECO:0000256" key="1">
    <source>
        <dbReference type="ARBA" id="ARBA00001971"/>
    </source>
</evidence>
<comment type="cofactor">
    <cofactor evidence="1">
        <name>heme</name>
        <dbReference type="ChEBI" id="CHEBI:30413"/>
    </cofactor>
</comment>
<evidence type="ECO:0000256" key="3">
    <source>
        <dbReference type="ARBA" id="ARBA00004586"/>
    </source>
</evidence>
<keyword evidence="5" id="KW-0349">Heme</keyword>
<keyword evidence="14" id="KW-1185">Reference proteome</keyword>